<dbReference type="InterPro" id="IPR050077">
    <property type="entry name" value="LexA_repressor"/>
</dbReference>
<evidence type="ECO:0000259" key="14">
    <source>
        <dbReference type="Pfam" id="PF01726"/>
    </source>
</evidence>
<keyword evidence="5 12" id="KW-0378">Hydrolase</keyword>
<evidence type="ECO:0000313" key="15">
    <source>
        <dbReference type="EMBL" id="KKQ18213.1"/>
    </source>
</evidence>
<dbReference type="InterPro" id="IPR036390">
    <property type="entry name" value="WH_DNA-bd_sf"/>
</dbReference>
<dbReference type="GO" id="GO:0009432">
    <property type="term" value="P:SOS response"/>
    <property type="evidence" value="ECO:0007669"/>
    <property type="project" value="UniProtKB-KW"/>
</dbReference>
<sequence>MKRGVTKRQKELLGIIYESFKSDGYSPSFDELKHLLNVKSNQAVVDLLNALETKGLISKNEGKARSIVISAEGYNSLNLPPLILNAGTSYAGGFAASLQNDLWTQLSDEVKINQDMFLLEICGDSMIEAGVNNGDILVAKRSTEFTNRDIVVAQLFEGTTVKRFMTQNHPPHKFLKPENKKYDIILFKPDTKMQAKIMGKMENGKITPINPKTKSFI</sequence>
<comment type="similarity">
    <text evidence="1 12">Belongs to the peptidase S24 family.</text>
</comment>
<evidence type="ECO:0000256" key="9">
    <source>
        <dbReference type="ARBA" id="ARBA00023163"/>
    </source>
</evidence>
<evidence type="ECO:0000256" key="8">
    <source>
        <dbReference type="ARBA" id="ARBA00023125"/>
    </source>
</evidence>
<dbReference type="Gene3D" id="1.10.10.10">
    <property type="entry name" value="Winged helix-like DNA-binding domain superfamily/Winged helix DNA-binding domain"/>
    <property type="match status" value="1"/>
</dbReference>
<dbReference type="Gene3D" id="2.10.109.10">
    <property type="entry name" value="Umud Fragment, subunit A"/>
    <property type="match status" value="1"/>
</dbReference>
<dbReference type="GO" id="GO:0004252">
    <property type="term" value="F:serine-type endopeptidase activity"/>
    <property type="evidence" value="ECO:0007669"/>
    <property type="project" value="InterPro"/>
</dbReference>
<protein>
    <submittedName>
        <fullName evidence="15">LexA repressor</fullName>
    </submittedName>
</protein>
<dbReference type="InterPro" id="IPR006197">
    <property type="entry name" value="Peptidase_S24_LexA"/>
</dbReference>
<keyword evidence="7" id="KW-0805">Transcription regulation</keyword>
<dbReference type="NCBIfam" id="TIGR00498">
    <property type="entry name" value="lexA"/>
    <property type="match status" value="1"/>
</dbReference>
<accession>A0A0G0FGL2</accession>
<keyword evidence="11" id="KW-0742">SOS response</keyword>
<dbReference type="GO" id="GO:0003677">
    <property type="term" value="F:DNA binding"/>
    <property type="evidence" value="ECO:0007669"/>
    <property type="project" value="UniProtKB-KW"/>
</dbReference>
<proteinExistence type="inferred from homology"/>
<dbReference type="PRINTS" id="PR00726">
    <property type="entry name" value="LEXASERPTASE"/>
</dbReference>
<keyword evidence="2" id="KW-0678">Repressor</keyword>
<evidence type="ECO:0000256" key="12">
    <source>
        <dbReference type="RuleBase" id="RU003991"/>
    </source>
</evidence>
<dbReference type="Pfam" id="PF01726">
    <property type="entry name" value="LexA_DNA_bind"/>
    <property type="match status" value="1"/>
</dbReference>
<dbReference type="GO" id="GO:0006281">
    <property type="term" value="P:DNA repair"/>
    <property type="evidence" value="ECO:0007669"/>
    <property type="project" value="UniProtKB-KW"/>
</dbReference>
<dbReference type="SUPFAM" id="SSF46785">
    <property type="entry name" value="Winged helix' DNA-binding domain"/>
    <property type="match status" value="1"/>
</dbReference>
<dbReference type="InterPro" id="IPR006199">
    <property type="entry name" value="LexA_DNA-bd_dom"/>
</dbReference>
<dbReference type="PANTHER" id="PTHR33516">
    <property type="entry name" value="LEXA REPRESSOR"/>
    <property type="match status" value="1"/>
</dbReference>
<keyword evidence="4" id="KW-0227">DNA damage</keyword>
<dbReference type="SUPFAM" id="SSF51306">
    <property type="entry name" value="LexA/Signal peptidase"/>
    <property type="match status" value="1"/>
</dbReference>
<evidence type="ECO:0000256" key="7">
    <source>
        <dbReference type="ARBA" id="ARBA00023015"/>
    </source>
</evidence>
<evidence type="ECO:0000256" key="10">
    <source>
        <dbReference type="ARBA" id="ARBA00023204"/>
    </source>
</evidence>
<dbReference type="InterPro" id="IPR036286">
    <property type="entry name" value="LexA/Signal_pep-like_sf"/>
</dbReference>
<keyword evidence="6 12" id="KW-0068">Autocatalytic cleavage</keyword>
<dbReference type="GO" id="GO:0045892">
    <property type="term" value="P:negative regulation of DNA-templated transcription"/>
    <property type="evidence" value="ECO:0007669"/>
    <property type="project" value="InterPro"/>
</dbReference>
<dbReference type="GO" id="GO:0006260">
    <property type="term" value="P:DNA replication"/>
    <property type="evidence" value="ECO:0007669"/>
    <property type="project" value="UniProtKB-KW"/>
</dbReference>
<dbReference type="Pfam" id="PF00717">
    <property type="entry name" value="Peptidase_S24"/>
    <property type="match status" value="1"/>
</dbReference>
<evidence type="ECO:0000256" key="11">
    <source>
        <dbReference type="ARBA" id="ARBA00023236"/>
    </source>
</evidence>
<dbReference type="InterPro" id="IPR006200">
    <property type="entry name" value="LexA"/>
</dbReference>
<keyword evidence="10" id="KW-0234">DNA repair</keyword>
<dbReference type="Proteomes" id="UP000034508">
    <property type="component" value="Unassembled WGS sequence"/>
</dbReference>
<dbReference type="InterPro" id="IPR036388">
    <property type="entry name" value="WH-like_DNA-bd_sf"/>
</dbReference>
<evidence type="ECO:0000256" key="6">
    <source>
        <dbReference type="ARBA" id="ARBA00022813"/>
    </source>
</evidence>
<keyword evidence="8" id="KW-0238">DNA-binding</keyword>
<comment type="caution">
    <text evidence="15">The sequence shown here is derived from an EMBL/GenBank/DDBJ whole genome shotgun (WGS) entry which is preliminary data.</text>
</comment>
<organism evidence="15 16">
    <name type="scientific">Berkelbacteria bacterium GW2011_GWA1_36_9</name>
    <dbReference type="NCBI Taxonomy" id="1618331"/>
    <lineage>
        <taxon>Bacteria</taxon>
        <taxon>Candidatus Berkelbacteria</taxon>
    </lineage>
</organism>
<dbReference type="CDD" id="cd06529">
    <property type="entry name" value="S24_LexA-like"/>
    <property type="match status" value="1"/>
</dbReference>
<dbReference type="AlphaFoldDB" id="A0A0G0FGL2"/>
<evidence type="ECO:0000256" key="3">
    <source>
        <dbReference type="ARBA" id="ARBA00022705"/>
    </source>
</evidence>
<feature type="domain" description="Peptidase S24/S26A/S26B/S26C" evidence="13">
    <location>
        <begin position="107"/>
        <end position="201"/>
    </location>
</feature>
<evidence type="ECO:0000256" key="4">
    <source>
        <dbReference type="ARBA" id="ARBA00022763"/>
    </source>
</evidence>
<dbReference type="PANTHER" id="PTHR33516:SF2">
    <property type="entry name" value="LEXA REPRESSOR-RELATED"/>
    <property type="match status" value="1"/>
</dbReference>
<evidence type="ECO:0000256" key="1">
    <source>
        <dbReference type="ARBA" id="ARBA00007484"/>
    </source>
</evidence>
<evidence type="ECO:0000256" key="5">
    <source>
        <dbReference type="ARBA" id="ARBA00022801"/>
    </source>
</evidence>
<evidence type="ECO:0000313" key="16">
    <source>
        <dbReference type="Proteomes" id="UP000034508"/>
    </source>
</evidence>
<dbReference type="GO" id="GO:0006508">
    <property type="term" value="P:proteolysis"/>
    <property type="evidence" value="ECO:0007669"/>
    <property type="project" value="InterPro"/>
</dbReference>
<feature type="domain" description="LexA repressor DNA-binding" evidence="14">
    <location>
        <begin position="4"/>
        <end position="65"/>
    </location>
</feature>
<evidence type="ECO:0000259" key="13">
    <source>
        <dbReference type="Pfam" id="PF00717"/>
    </source>
</evidence>
<dbReference type="EMBL" id="LBSM01000007">
    <property type="protein sequence ID" value="KKQ18213.1"/>
    <property type="molecule type" value="Genomic_DNA"/>
</dbReference>
<keyword evidence="9" id="KW-0804">Transcription</keyword>
<dbReference type="InterPro" id="IPR015927">
    <property type="entry name" value="Peptidase_S24_S26A/B/C"/>
</dbReference>
<keyword evidence="3" id="KW-0235">DNA replication</keyword>
<evidence type="ECO:0000256" key="2">
    <source>
        <dbReference type="ARBA" id="ARBA00022491"/>
    </source>
</evidence>
<gene>
    <name evidence="15" type="ORF">US31_C0007G0019</name>
</gene>
<dbReference type="InterPro" id="IPR039418">
    <property type="entry name" value="LexA-like"/>
</dbReference>
<reference evidence="15 16" key="1">
    <citation type="journal article" date="2015" name="Nature">
        <title>rRNA introns, odd ribosomes, and small enigmatic genomes across a large radiation of phyla.</title>
        <authorList>
            <person name="Brown C.T."/>
            <person name="Hug L.A."/>
            <person name="Thomas B.C."/>
            <person name="Sharon I."/>
            <person name="Castelle C.J."/>
            <person name="Singh A."/>
            <person name="Wilkins M.J."/>
            <person name="Williams K.H."/>
            <person name="Banfield J.F."/>
        </authorList>
    </citation>
    <scope>NUCLEOTIDE SEQUENCE [LARGE SCALE GENOMIC DNA]</scope>
</reference>
<name>A0A0G0FGL2_9BACT</name>